<gene>
    <name evidence="1" type="ORF">PIB30_036775</name>
</gene>
<dbReference type="Proteomes" id="UP001341840">
    <property type="component" value="Unassembled WGS sequence"/>
</dbReference>
<dbReference type="EMBL" id="JASCZI010151216">
    <property type="protein sequence ID" value="MED6171016.1"/>
    <property type="molecule type" value="Genomic_DNA"/>
</dbReference>
<evidence type="ECO:0000313" key="2">
    <source>
        <dbReference type="Proteomes" id="UP001341840"/>
    </source>
</evidence>
<name>A0ABU6VBR9_9FABA</name>
<proteinExistence type="predicted"/>
<protein>
    <submittedName>
        <fullName evidence="1">Uncharacterized protein</fullName>
    </submittedName>
</protein>
<sequence length="468" mass="53032">MASVGEFGAISSSKTSYEWVSNVVWNIPTKFVDVEGVRRLGPPSSWVKEGSQISVEFLPCLPTERVCHKGPSGGWFFMYTCVLAEIGVGFHFTSFECLVLRQINCAPSQIHPNAWGYMRAYQILMEYLGEFPSLERYVGDAEFASGSLGVLSFQGDLRDFKEFYIKVRSTEDSFPFFLNEHLVERFPLYWNKRPVQCLGVEELSDHDADLVEFLFINLKGSRVLNTAELLKWDSDRQSAVTYLEKKIPDCNIATLKSFFKQRAEKDLSSSHVVKIEKGVEVEKPIERKRPDVSLKEVADFTRSQEGLHGFNGTEDLSSLWCGHFPFTIVADEHFRSKADLELLRKIGKVSAARYMQVEAARLMCISRDWEVQVLEEENLQKSKITDLVESREQSGGALWRKKEAEVSKKAHGFEMFAAAWDRAKAQIELLVPGADLKKMDPVKVVCKGELVDDDQVPAEESGDHDPAE</sequence>
<comment type="caution">
    <text evidence="1">The sequence shown here is derived from an EMBL/GenBank/DDBJ whole genome shotgun (WGS) entry which is preliminary data.</text>
</comment>
<organism evidence="1 2">
    <name type="scientific">Stylosanthes scabra</name>
    <dbReference type="NCBI Taxonomy" id="79078"/>
    <lineage>
        <taxon>Eukaryota</taxon>
        <taxon>Viridiplantae</taxon>
        <taxon>Streptophyta</taxon>
        <taxon>Embryophyta</taxon>
        <taxon>Tracheophyta</taxon>
        <taxon>Spermatophyta</taxon>
        <taxon>Magnoliopsida</taxon>
        <taxon>eudicotyledons</taxon>
        <taxon>Gunneridae</taxon>
        <taxon>Pentapetalae</taxon>
        <taxon>rosids</taxon>
        <taxon>fabids</taxon>
        <taxon>Fabales</taxon>
        <taxon>Fabaceae</taxon>
        <taxon>Papilionoideae</taxon>
        <taxon>50 kb inversion clade</taxon>
        <taxon>dalbergioids sensu lato</taxon>
        <taxon>Dalbergieae</taxon>
        <taxon>Pterocarpus clade</taxon>
        <taxon>Stylosanthes</taxon>
    </lineage>
</organism>
<reference evidence="1 2" key="1">
    <citation type="journal article" date="2023" name="Plants (Basel)">
        <title>Bridging the Gap: Combining Genomics and Transcriptomics Approaches to Understand Stylosanthes scabra, an Orphan Legume from the Brazilian Caatinga.</title>
        <authorList>
            <person name="Ferreira-Neto J.R.C."/>
            <person name="da Silva M.D."/>
            <person name="Binneck E."/>
            <person name="de Melo N.F."/>
            <person name="da Silva R.H."/>
            <person name="de Melo A.L.T.M."/>
            <person name="Pandolfi V."/>
            <person name="Bustamante F.O."/>
            <person name="Brasileiro-Vidal A.C."/>
            <person name="Benko-Iseppon A.M."/>
        </authorList>
    </citation>
    <scope>NUCLEOTIDE SEQUENCE [LARGE SCALE GENOMIC DNA]</scope>
    <source>
        <tissue evidence="1">Leaves</tissue>
    </source>
</reference>
<evidence type="ECO:0000313" key="1">
    <source>
        <dbReference type="EMBL" id="MED6171016.1"/>
    </source>
</evidence>
<accession>A0ABU6VBR9</accession>
<keyword evidence="2" id="KW-1185">Reference proteome</keyword>